<reference evidence="3" key="1">
    <citation type="submission" date="2019-08" db="EMBL/GenBank/DDBJ databases">
        <authorList>
            <person name="Kucharzyk K."/>
            <person name="Murdoch R.W."/>
            <person name="Higgins S."/>
            <person name="Loffler F."/>
        </authorList>
    </citation>
    <scope>NUCLEOTIDE SEQUENCE</scope>
</reference>
<feature type="domain" description="Cation-transporting P-type ATPase C-terminal" evidence="2">
    <location>
        <begin position="2"/>
        <end position="53"/>
    </location>
</feature>
<name>A0A645H6D1_9ZZZZ</name>
<evidence type="ECO:0000256" key="1">
    <source>
        <dbReference type="SAM" id="Phobius"/>
    </source>
</evidence>
<feature type="transmembrane region" description="Helical" evidence="1">
    <location>
        <begin position="33"/>
        <end position="54"/>
    </location>
</feature>
<dbReference type="Gene3D" id="1.20.1110.10">
    <property type="entry name" value="Calcium-transporting ATPase, transmembrane domain"/>
    <property type="match status" value="1"/>
</dbReference>
<keyword evidence="1" id="KW-0812">Transmembrane</keyword>
<protein>
    <recommendedName>
        <fullName evidence="2">Cation-transporting P-type ATPase C-terminal domain-containing protein</fullName>
    </recommendedName>
</protein>
<dbReference type="InterPro" id="IPR006068">
    <property type="entry name" value="ATPase_P-typ_cation-transptr_C"/>
</dbReference>
<evidence type="ECO:0000259" key="2">
    <source>
        <dbReference type="Pfam" id="PF00689"/>
    </source>
</evidence>
<dbReference type="EMBL" id="VSSQ01087197">
    <property type="protein sequence ID" value="MPN34260.1"/>
    <property type="molecule type" value="Genomic_DNA"/>
</dbReference>
<dbReference type="SUPFAM" id="SSF81665">
    <property type="entry name" value="Calcium ATPase, transmembrane domain M"/>
    <property type="match status" value="1"/>
</dbReference>
<dbReference type="InterPro" id="IPR023298">
    <property type="entry name" value="ATPase_P-typ_TM_dom_sf"/>
</dbReference>
<gene>
    <name evidence="3" type="ORF">SDC9_181753</name>
</gene>
<accession>A0A645H6D1</accession>
<comment type="caution">
    <text evidence="3">The sequence shown here is derived from an EMBL/GenBank/DDBJ whole genome shotgun (WGS) entry which is preliminary data.</text>
</comment>
<keyword evidence="1" id="KW-1133">Transmembrane helix</keyword>
<evidence type="ECO:0000313" key="3">
    <source>
        <dbReference type="EMBL" id="MPN34260.1"/>
    </source>
</evidence>
<sequence length="58" mass="6313">MNGAVALSFALMLLAVGPLQAIFKTQTLTLDDWLVIGLLSPLPFILAELSKLIAFRQK</sequence>
<organism evidence="3">
    <name type="scientific">bioreactor metagenome</name>
    <dbReference type="NCBI Taxonomy" id="1076179"/>
    <lineage>
        <taxon>unclassified sequences</taxon>
        <taxon>metagenomes</taxon>
        <taxon>ecological metagenomes</taxon>
    </lineage>
</organism>
<proteinExistence type="predicted"/>
<keyword evidence="1" id="KW-0472">Membrane</keyword>
<dbReference type="AlphaFoldDB" id="A0A645H6D1"/>
<dbReference type="Pfam" id="PF00689">
    <property type="entry name" value="Cation_ATPase_C"/>
    <property type="match status" value="1"/>
</dbReference>